<dbReference type="InterPro" id="IPR039650">
    <property type="entry name" value="HdrA-like"/>
</dbReference>
<evidence type="ECO:0000256" key="3">
    <source>
        <dbReference type="ARBA" id="ARBA00022723"/>
    </source>
</evidence>
<keyword evidence="6" id="KW-0408">Iron</keyword>
<evidence type="ECO:0000256" key="6">
    <source>
        <dbReference type="ARBA" id="ARBA00023004"/>
    </source>
</evidence>
<dbReference type="GO" id="GO:0016491">
    <property type="term" value="F:oxidoreductase activity"/>
    <property type="evidence" value="ECO:0007669"/>
    <property type="project" value="UniProtKB-KW"/>
</dbReference>
<sequence length="1013" mass="110572">MEDLDVTRITPGQEQKDRIGSVLVVGAGIGGMQASLDLANSGLLVHMINDEPSIGGTMSRLDKTFPTGDCAMCMISPRMVESSRHPNIKMHTLASVRKVSGRQGDFTVTIEQKARYVDGDKCTGCGACEEKCPTKVLDFFNQGLNKRRAIFALFPQAVPNTRAIDGDYCLFLTRGVCRKCEKVCDADAINFDDKDKQYDVRVGSIILTPGLKTYQPEIRQEFGYGKHANVVTSLQFERLLSASGPCGGTVARPSDGGHPKKLAWIQCVGSRNEHNANPWCSSVCCMYAAKQSIIAKEHDKEVDSTVFYMELRAFGKDFDKYIDKAKKDAEVTYRRAMVSEVLEDPETKNLIIHYVDEDGKLVNEEFDMVILSIGFEPREDADEFSKIFGIDTDEYGFAQTSKLRPVETSRGGIYVAGTYQGPKDIPETVIQGSGAASMSMALLGDSRGSEVEEVVLPPETDIEGEEPKIGVLVCHCGTNIAGTVDVQKVADKAAEAPGVTHAETIVYACAPDGQQKIRDVIKEKGLNRVVVASCTPRTHAPLFQDTIREVGLNKFLFELADIREQCSWCHMSEKEKATEKAIEIVKMNIAKTRLLDPVNTSSVGVNHTGLVIGGGIAGMTAALSLVEQGYEVHLVEKQDRLGGLLSSVRSNLEGDDVASFLKETIETVENEPAITLHLGAEVDNIDGFVGNFITALSNGETVHHGAILIATGGIEYSPTEYGYTDSDRVMTQRELEDMLAAREPDNRESYVMIQCVGSREDPNNFCSRICCQDALKNSIAIKEKAPDAQVVVIYRDIRSYGLKEDYYKKARDLGVIFLLYTPEDKPEVVPGENGVKVTVSGKVLGKQIVIDADYVVLSTGLRPQPDGEELSKKFKLTCNIEGFFMEAHVKLRPVDFPSEGFFLAGLAHAPKNLEETIGQAQAAAGRAGALLSNESLTVSGVISKHNRDICMSCLMCVKKCPFGAPFIDEDGKVSHNEVKCTGCGICAGVCPAKAYQVNYFRDDQILAMIDAAT</sequence>
<dbReference type="RefSeq" id="WP_228857128.1">
    <property type="nucleotide sequence ID" value="NZ_AP024086.1"/>
</dbReference>
<comment type="similarity">
    <text evidence="2">Belongs to the HdrA family.</text>
</comment>
<feature type="domain" description="4Fe-4S ferredoxin-type" evidence="8">
    <location>
        <begin position="941"/>
        <end position="970"/>
    </location>
</feature>
<dbReference type="PANTHER" id="PTHR43498">
    <property type="entry name" value="FERREDOXIN:COB-COM HETERODISULFIDE REDUCTASE SUBUNIT A"/>
    <property type="match status" value="1"/>
</dbReference>
<evidence type="ECO:0000256" key="7">
    <source>
        <dbReference type="ARBA" id="ARBA00023014"/>
    </source>
</evidence>
<protein>
    <recommendedName>
        <fullName evidence="8">4Fe-4S ferredoxin-type domain-containing protein</fullName>
    </recommendedName>
</protein>
<evidence type="ECO:0000256" key="1">
    <source>
        <dbReference type="ARBA" id="ARBA00001974"/>
    </source>
</evidence>
<feature type="domain" description="4Fe-4S ferredoxin-type" evidence="8">
    <location>
        <begin position="971"/>
        <end position="1000"/>
    </location>
</feature>
<evidence type="ECO:0000256" key="4">
    <source>
        <dbReference type="ARBA" id="ARBA00022827"/>
    </source>
</evidence>
<dbReference type="KEGG" id="dbk:DGMP_17640"/>
<dbReference type="InterPro" id="IPR017900">
    <property type="entry name" value="4Fe4S_Fe_S_CS"/>
</dbReference>
<feature type="domain" description="4Fe-4S ferredoxin-type" evidence="8">
    <location>
        <begin position="113"/>
        <end position="142"/>
    </location>
</feature>
<dbReference type="Proteomes" id="UP000826725">
    <property type="component" value="Chromosome"/>
</dbReference>
<keyword evidence="3" id="KW-0479">Metal-binding</keyword>
<dbReference type="Pfam" id="PF13450">
    <property type="entry name" value="NAD_binding_8"/>
    <property type="match status" value="1"/>
</dbReference>
<dbReference type="EMBL" id="AP024086">
    <property type="protein sequence ID" value="BCL61071.1"/>
    <property type="molecule type" value="Genomic_DNA"/>
</dbReference>
<dbReference type="PANTHER" id="PTHR43498:SF1">
    <property type="entry name" value="COB--COM HETERODISULFIDE REDUCTASE IRON-SULFUR SUBUNIT A"/>
    <property type="match status" value="1"/>
</dbReference>
<name>A0A8D5JRI2_9BACT</name>
<dbReference type="Pfam" id="PF13237">
    <property type="entry name" value="Fer4_10"/>
    <property type="match status" value="1"/>
</dbReference>
<gene>
    <name evidence="9" type="ORF">DGMP_17640</name>
</gene>
<evidence type="ECO:0000259" key="8">
    <source>
        <dbReference type="PROSITE" id="PS51379"/>
    </source>
</evidence>
<keyword evidence="10" id="KW-1185">Reference proteome</keyword>
<dbReference type="GO" id="GO:0051536">
    <property type="term" value="F:iron-sulfur cluster binding"/>
    <property type="evidence" value="ECO:0007669"/>
    <property type="project" value="UniProtKB-KW"/>
</dbReference>
<evidence type="ECO:0000256" key="2">
    <source>
        <dbReference type="ARBA" id="ARBA00006561"/>
    </source>
</evidence>
<dbReference type="PROSITE" id="PS51379">
    <property type="entry name" value="4FE4S_FER_2"/>
    <property type="match status" value="3"/>
</dbReference>
<evidence type="ECO:0000256" key="5">
    <source>
        <dbReference type="ARBA" id="ARBA00023002"/>
    </source>
</evidence>
<accession>A0A8D5JRI2</accession>
<keyword evidence="7" id="KW-0411">Iron-sulfur</keyword>
<dbReference type="InterPro" id="IPR017896">
    <property type="entry name" value="4Fe4S_Fe-S-bd"/>
</dbReference>
<keyword evidence="4" id="KW-0285">Flavoprotein</keyword>
<evidence type="ECO:0000313" key="9">
    <source>
        <dbReference type="EMBL" id="BCL61071.1"/>
    </source>
</evidence>
<dbReference type="Pfam" id="PF00037">
    <property type="entry name" value="Fer4"/>
    <property type="match status" value="1"/>
</dbReference>
<organism evidence="9 10">
    <name type="scientific">Desulfomarina profundi</name>
    <dbReference type="NCBI Taxonomy" id="2772557"/>
    <lineage>
        <taxon>Bacteria</taxon>
        <taxon>Pseudomonadati</taxon>
        <taxon>Thermodesulfobacteriota</taxon>
        <taxon>Desulfobulbia</taxon>
        <taxon>Desulfobulbales</taxon>
        <taxon>Desulfobulbaceae</taxon>
        <taxon>Desulfomarina</taxon>
    </lineage>
</organism>
<reference evidence="9" key="1">
    <citation type="submission" date="2020-09" db="EMBL/GenBank/DDBJ databases">
        <title>Desulfogranum mesoprofundum gen. nov., sp. nov., a novel mesophilic, sulfate-reducing chemolithoautotroph isolated from a deep-sea hydrothermal vent chimney in the Suiyo Seamount.</title>
        <authorList>
            <person name="Hashimoto Y."/>
            <person name="Nakagawa S."/>
        </authorList>
    </citation>
    <scope>NUCLEOTIDE SEQUENCE</scope>
    <source>
        <strain evidence="9">KT2</strain>
    </source>
</reference>
<dbReference type="AlphaFoldDB" id="A0A8D5JRI2"/>
<evidence type="ECO:0000313" key="10">
    <source>
        <dbReference type="Proteomes" id="UP000826725"/>
    </source>
</evidence>
<comment type="cofactor">
    <cofactor evidence="1">
        <name>FAD</name>
        <dbReference type="ChEBI" id="CHEBI:57692"/>
    </cofactor>
</comment>
<keyword evidence="4" id="KW-0274">FAD</keyword>
<dbReference type="GO" id="GO:0046872">
    <property type="term" value="F:metal ion binding"/>
    <property type="evidence" value="ECO:0007669"/>
    <property type="project" value="UniProtKB-KW"/>
</dbReference>
<dbReference type="PROSITE" id="PS00198">
    <property type="entry name" value="4FE4S_FER_1"/>
    <property type="match status" value="2"/>
</dbReference>
<proteinExistence type="inferred from homology"/>
<keyword evidence="5" id="KW-0560">Oxidoreductase</keyword>